<evidence type="ECO:0000313" key="3">
    <source>
        <dbReference type="Proteomes" id="UP000005085"/>
    </source>
</evidence>
<sequence length="665" mass="77274">MSAISQLQCNNTDSILEVKIHNTQKPLKIDTTLECEALYYGYKLIQWAYMILPTKEYNPNKTKLQKDIDYYELPSDTYKGNIISFNPKEYLQSKENTRDTQTHQSSTTHISQANNTQESITTPNSQNANNNISNTTQTNTNTQITQQTHQSTQLAKLLSGEYTLILFAYQKTPAYHTTYHIQDDTTNQRLARQATTHTKLTYNPPLSLRFNGKELEILEWGEVKEHYRIYSKDYDSIDTKDMPRLLSSYSLAPDVIDIERYYTSSHHKDQDIIDSIQQDTSLPKGNYYLYTKDIEQSLKIQTDFYTRVRGYNALNICTSDTNTQYKISYYNNPLDNIPYPKGTTFLTTPNTPIPTYHTDERVKIFLKGSKTYKDFILKLKQKIDSIQSQYEIERVRLEVGYDTGEMVLEIVRKWEYSPNNEDFKYWATISEFSLKLDGEIIKDSDNKEIKGYIVEPAGMNPTINKTAEEQQKTAGGDIRIPVGEYEVFWKYSDISKPALMIENPNNKEIYLNDLRQTIKNLDINIEQLYCNTTTCKHNQVNRKTFGTKHIHIVPQLKPKNTNTTIIGKSRDGILIHYGDTGEWSTGCLLPTTELRWKKERWIAKDRDSTINAIARLYIAIIKHDREAFKNYILGANNFTKSTIKKFIVRIKEQDKIESYPPSKEK</sequence>
<dbReference type="Proteomes" id="UP000005085">
    <property type="component" value="Unassembled WGS sequence"/>
</dbReference>
<accession>T5LSD2</accession>
<dbReference type="eggNOG" id="ENOG5030J3J">
    <property type="taxonomic scope" value="Bacteria"/>
</dbReference>
<name>T5LSD2_9HELI</name>
<protein>
    <recommendedName>
        <fullName evidence="4">DUF5675 domain-containing protein</fullName>
    </recommendedName>
</protein>
<feature type="compositionally biased region" description="Polar residues" evidence="1">
    <location>
        <begin position="110"/>
        <end position="119"/>
    </location>
</feature>
<dbReference type="AlphaFoldDB" id="T5LSD2"/>
<dbReference type="RefSeq" id="WP_020995762.1">
    <property type="nucleotide sequence ID" value="NZ_KI392040.1"/>
</dbReference>
<feature type="compositionally biased region" description="Low complexity" evidence="1">
    <location>
        <begin position="120"/>
        <end position="147"/>
    </location>
</feature>
<evidence type="ECO:0008006" key="4">
    <source>
        <dbReference type="Google" id="ProtNLM"/>
    </source>
</evidence>
<dbReference type="EMBL" id="ACDN02000043">
    <property type="protein sequence ID" value="EQM94686.1"/>
    <property type="molecule type" value="Genomic_DNA"/>
</dbReference>
<reference evidence="2 3" key="1">
    <citation type="journal article" date="2014" name="Genome Announc.">
        <title>Draft genome sequences of six enterohepatic helicobacter species isolated from humans and one from rhesus macaques.</title>
        <authorList>
            <person name="Shen Z."/>
            <person name="Sheh A."/>
            <person name="Young S.K."/>
            <person name="Abouelliel A."/>
            <person name="Ward D.V."/>
            <person name="Earl A.M."/>
            <person name="Fox J.G."/>
        </authorList>
    </citation>
    <scope>NUCLEOTIDE SEQUENCE [LARGE SCALE GENOMIC DNA]</scope>
    <source>
        <strain evidence="2 3">ATCC 43879</strain>
    </source>
</reference>
<evidence type="ECO:0000256" key="1">
    <source>
        <dbReference type="SAM" id="MobiDB-lite"/>
    </source>
</evidence>
<keyword evidence="3" id="KW-1185">Reference proteome</keyword>
<dbReference type="HOGENOM" id="CLU_412665_0_0_7"/>
<gene>
    <name evidence="2" type="ORF">HRAG_02269</name>
</gene>
<organism evidence="2 3">
    <name type="scientific">Helicobacter bilis ATCC 43879</name>
    <dbReference type="NCBI Taxonomy" id="613026"/>
    <lineage>
        <taxon>Bacteria</taxon>
        <taxon>Pseudomonadati</taxon>
        <taxon>Campylobacterota</taxon>
        <taxon>Epsilonproteobacteria</taxon>
        <taxon>Campylobacterales</taxon>
        <taxon>Helicobacteraceae</taxon>
        <taxon>Helicobacter</taxon>
    </lineage>
</organism>
<comment type="caution">
    <text evidence="2">The sequence shown here is derived from an EMBL/GenBank/DDBJ whole genome shotgun (WGS) entry which is preliminary data.</text>
</comment>
<feature type="region of interest" description="Disordered" evidence="1">
    <location>
        <begin position="93"/>
        <end position="147"/>
    </location>
</feature>
<proteinExistence type="predicted"/>
<evidence type="ECO:0000313" key="2">
    <source>
        <dbReference type="EMBL" id="EQM94686.1"/>
    </source>
</evidence>